<reference evidence="1 2" key="1">
    <citation type="submission" date="2018-08" db="EMBL/GenBank/DDBJ databases">
        <title>A genome reference for cultivated species of the human gut microbiota.</title>
        <authorList>
            <person name="Zou Y."/>
            <person name="Xue W."/>
            <person name="Luo G."/>
        </authorList>
    </citation>
    <scope>NUCLEOTIDE SEQUENCE [LARGE SCALE GENOMIC DNA]</scope>
    <source>
        <strain evidence="1 2">AM27-17</strain>
    </source>
</reference>
<dbReference type="EMBL" id="QSKV01000002">
    <property type="protein sequence ID" value="RHE94438.1"/>
    <property type="molecule type" value="Genomic_DNA"/>
</dbReference>
<dbReference type="PROSITE" id="PS51257">
    <property type="entry name" value="PROKAR_LIPOPROTEIN"/>
    <property type="match status" value="1"/>
</dbReference>
<organism evidence="1 2">
    <name type="scientific">Bacteroides intestinalis</name>
    <dbReference type="NCBI Taxonomy" id="329854"/>
    <lineage>
        <taxon>Bacteria</taxon>
        <taxon>Pseudomonadati</taxon>
        <taxon>Bacteroidota</taxon>
        <taxon>Bacteroidia</taxon>
        <taxon>Bacteroidales</taxon>
        <taxon>Bacteroidaceae</taxon>
        <taxon>Bacteroides</taxon>
    </lineage>
</organism>
<name>A0A414LIE6_9BACE</name>
<comment type="caution">
    <text evidence="1">The sequence shown here is derived from an EMBL/GenBank/DDBJ whole genome shotgun (WGS) entry which is preliminary data.</text>
</comment>
<dbReference type="AlphaFoldDB" id="A0A414LIE6"/>
<gene>
    <name evidence="1" type="ORF">DW712_03920</name>
</gene>
<dbReference type="Proteomes" id="UP000285650">
    <property type="component" value="Unassembled WGS sequence"/>
</dbReference>
<dbReference type="RefSeq" id="WP_118220958.1">
    <property type="nucleotide sequence ID" value="NZ_JADNIJ010000007.1"/>
</dbReference>
<proteinExistence type="predicted"/>
<evidence type="ECO:0000313" key="1">
    <source>
        <dbReference type="EMBL" id="RHE94438.1"/>
    </source>
</evidence>
<accession>A0A414LIE6</accession>
<evidence type="ECO:0000313" key="2">
    <source>
        <dbReference type="Proteomes" id="UP000285650"/>
    </source>
</evidence>
<sequence length="142" mass="16472">MSKIIYLLAMTIIVSCSSTRILEGIAIYECERVGESFPSYIVLKGGPLKQCDFIEFGYGTIATYAVEKDTLYVFPKFRYSSDSIYYLDTLNDKSQKFLIKQDRLIQITDYSLEEINDSADYYVNEFLKSLPPIEYMKLEIKK</sequence>
<protein>
    <submittedName>
        <fullName evidence="1">Uncharacterized protein</fullName>
    </submittedName>
</protein>